<sequence length="576" mass="63210">MITTVRIVSPRVVNLNKKYLRKFLSTISNSQLAENVTYDKTSGIVTSPYGKIAIPNENLVEFVWKRMEEHMEHPVTTCAASGRSYTFGMMRLLINRFAQALLGHCGMKPGEVVGLLLPNIPEYVIASHGSMEAGLTVTFVNPLYTPDEVKRQFQNAGVKMIITIPLLLEVATNVGKQLPDYKTTVCIGGEDDLSKNVQGFQSLLEAGHESDLPGINPQEIALLPYSSGTTGLPKGVMLSHYNLVANLAQGEHPSLLGLEKLPNKQDVAMTVLPFFHIYGFNGILNVCLKEGIHLVTLPRFTPEDYIKALVKYRPQNLFVVPSLLLFLASNPAVTREHLSSIKNIMSGAAPATEGLIYKFKEKLGRDDVIVRQGYGMTESSPVSLLIPVDAPKSKIGTAGLLYPGTEAKVINVETEETLGPNNPGELLIRGPQVMSGYLNNEKATAETVDEDGWLHTGDIAYYDEDGYFFIVDRCKELIKVKGNQVSPTELENVILEIPGVLDVAVVGIPDALAGEVPRAFVVKKPNSHLKEQDVLEFVNSKVARYKKLAGGVKFLDTIPRNPSGKILRHELKIVPM</sequence>
<comment type="subcellular location">
    <subcellularLocation>
        <location evidence="1">Peroxisome</location>
    </subcellularLocation>
</comment>
<evidence type="ECO:0000256" key="2">
    <source>
        <dbReference type="ARBA" id="ARBA00006432"/>
    </source>
</evidence>
<evidence type="ECO:0000256" key="13">
    <source>
        <dbReference type="ARBA" id="ARBA00048497"/>
    </source>
</evidence>
<dbReference type="InParanoid" id="A0A1W4WIR9"/>
<dbReference type="InterPro" id="IPR000873">
    <property type="entry name" value="AMP-dep_synth/lig_dom"/>
</dbReference>
<dbReference type="Gene3D" id="3.30.300.30">
    <property type="match status" value="1"/>
</dbReference>
<protein>
    <recommendedName>
        <fullName evidence="4">Luciferin 4-monooxygenase</fullName>
        <ecNumber evidence="3">1.13.12.7</ecNumber>
    </recommendedName>
</protein>
<dbReference type="GO" id="GO:0004497">
    <property type="term" value="F:monooxygenase activity"/>
    <property type="evidence" value="ECO:0007669"/>
    <property type="project" value="UniProtKB-KW"/>
</dbReference>
<dbReference type="Pfam" id="PF00501">
    <property type="entry name" value="AMP-binding"/>
    <property type="match status" value="1"/>
</dbReference>
<dbReference type="PANTHER" id="PTHR24096:SF394">
    <property type="entry name" value="LUCIFERIN 4-MONOOXYGENASE"/>
    <property type="match status" value="1"/>
</dbReference>
<dbReference type="FunFam" id="3.40.50.12780:FF:000003">
    <property type="entry name" value="Long-chain-fatty-acid--CoA ligase FadD"/>
    <property type="match status" value="1"/>
</dbReference>
<keyword evidence="17" id="KW-0436">Ligase</keyword>
<evidence type="ECO:0000256" key="7">
    <source>
        <dbReference type="ARBA" id="ARBA00022840"/>
    </source>
</evidence>
<dbReference type="InterPro" id="IPR020845">
    <property type="entry name" value="AMP-binding_CS"/>
</dbReference>
<feature type="domain" description="AMP-binding enzyme C-terminal" evidence="15">
    <location>
        <begin position="489"/>
        <end position="565"/>
    </location>
</feature>
<dbReference type="PANTHER" id="PTHR24096">
    <property type="entry name" value="LONG-CHAIN-FATTY-ACID--COA LIGASE"/>
    <property type="match status" value="1"/>
</dbReference>
<keyword evidence="10" id="KW-0576">Peroxisome</keyword>
<dbReference type="InterPro" id="IPR042099">
    <property type="entry name" value="ANL_N_sf"/>
</dbReference>
<organism evidence="16 17">
    <name type="scientific">Agrilus planipennis</name>
    <name type="common">Emerald ash borer</name>
    <name type="synonym">Agrilus marcopoli</name>
    <dbReference type="NCBI Taxonomy" id="224129"/>
    <lineage>
        <taxon>Eukaryota</taxon>
        <taxon>Metazoa</taxon>
        <taxon>Ecdysozoa</taxon>
        <taxon>Arthropoda</taxon>
        <taxon>Hexapoda</taxon>
        <taxon>Insecta</taxon>
        <taxon>Pterygota</taxon>
        <taxon>Neoptera</taxon>
        <taxon>Endopterygota</taxon>
        <taxon>Coleoptera</taxon>
        <taxon>Polyphaga</taxon>
        <taxon>Elateriformia</taxon>
        <taxon>Buprestoidea</taxon>
        <taxon>Buprestidae</taxon>
        <taxon>Agrilinae</taxon>
        <taxon>Agrilus</taxon>
    </lineage>
</organism>
<dbReference type="OrthoDB" id="10253869at2759"/>
<comment type="similarity">
    <text evidence="2">Belongs to the ATP-dependent AMP-binding enzyme family.</text>
</comment>
<keyword evidence="8" id="KW-0560">Oxidoreductase</keyword>
<evidence type="ECO:0000256" key="3">
    <source>
        <dbReference type="ARBA" id="ARBA00012532"/>
    </source>
</evidence>
<keyword evidence="7" id="KW-0067">ATP-binding</keyword>
<feature type="domain" description="AMP-dependent synthetase/ligase" evidence="14">
    <location>
        <begin position="65"/>
        <end position="438"/>
    </location>
</feature>
<evidence type="ECO:0000256" key="1">
    <source>
        <dbReference type="ARBA" id="ARBA00004275"/>
    </source>
</evidence>
<dbReference type="GO" id="GO:0008218">
    <property type="term" value="P:bioluminescence"/>
    <property type="evidence" value="ECO:0007669"/>
    <property type="project" value="UniProtKB-KW"/>
</dbReference>
<gene>
    <name evidence="17" type="primary">LOC108733310</name>
</gene>
<dbReference type="GO" id="GO:0046872">
    <property type="term" value="F:metal ion binding"/>
    <property type="evidence" value="ECO:0007669"/>
    <property type="project" value="UniProtKB-KW"/>
</dbReference>
<dbReference type="GO" id="GO:0005524">
    <property type="term" value="F:ATP binding"/>
    <property type="evidence" value="ECO:0007669"/>
    <property type="project" value="UniProtKB-KW"/>
</dbReference>
<dbReference type="KEGG" id="apln:108733310"/>
<evidence type="ECO:0000256" key="5">
    <source>
        <dbReference type="ARBA" id="ARBA00022723"/>
    </source>
</evidence>
<evidence type="ECO:0000256" key="12">
    <source>
        <dbReference type="ARBA" id="ARBA00023262"/>
    </source>
</evidence>
<dbReference type="GeneID" id="108733310"/>
<evidence type="ECO:0000256" key="6">
    <source>
        <dbReference type="ARBA" id="ARBA00022741"/>
    </source>
</evidence>
<dbReference type="GO" id="GO:0005777">
    <property type="term" value="C:peroxisome"/>
    <property type="evidence" value="ECO:0007669"/>
    <property type="project" value="UniProtKB-SubCell"/>
</dbReference>
<dbReference type="Pfam" id="PF13193">
    <property type="entry name" value="AMP-binding_C"/>
    <property type="match status" value="1"/>
</dbReference>
<evidence type="ECO:0000313" key="17">
    <source>
        <dbReference type="RefSeq" id="XP_018319915.1"/>
    </source>
</evidence>
<proteinExistence type="inferred from homology"/>
<dbReference type="GO" id="GO:0046949">
    <property type="term" value="P:fatty-acyl-CoA biosynthetic process"/>
    <property type="evidence" value="ECO:0007669"/>
    <property type="project" value="TreeGrafter"/>
</dbReference>
<dbReference type="EC" id="1.13.12.7" evidence="3"/>
<keyword evidence="9" id="KW-0503">Monooxygenase</keyword>
<dbReference type="Gene3D" id="3.40.50.12780">
    <property type="entry name" value="N-terminal domain of ligase-like"/>
    <property type="match status" value="1"/>
</dbReference>
<dbReference type="SUPFAM" id="SSF56801">
    <property type="entry name" value="Acetyl-CoA synthetase-like"/>
    <property type="match status" value="1"/>
</dbReference>
<dbReference type="AlphaFoldDB" id="A0A1W4WIR9"/>
<evidence type="ECO:0000256" key="8">
    <source>
        <dbReference type="ARBA" id="ARBA00023002"/>
    </source>
</evidence>
<evidence type="ECO:0000313" key="16">
    <source>
        <dbReference type="Proteomes" id="UP000192223"/>
    </source>
</evidence>
<dbReference type="PROSITE" id="PS00455">
    <property type="entry name" value="AMP_BINDING"/>
    <property type="match status" value="1"/>
</dbReference>
<dbReference type="InterPro" id="IPR045851">
    <property type="entry name" value="AMP-bd_C_sf"/>
</dbReference>
<evidence type="ECO:0000256" key="11">
    <source>
        <dbReference type="ARBA" id="ARBA00023223"/>
    </source>
</evidence>
<evidence type="ECO:0000259" key="14">
    <source>
        <dbReference type="Pfam" id="PF00501"/>
    </source>
</evidence>
<dbReference type="Proteomes" id="UP000192223">
    <property type="component" value="Unplaced"/>
</dbReference>
<evidence type="ECO:0000256" key="9">
    <source>
        <dbReference type="ARBA" id="ARBA00023033"/>
    </source>
</evidence>
<evidence type="ECO:0000256" key="10">
    <source>
        <dbReference type="ARBA" id="ARBA00023140"/>
    </source>
</evidence>
<keyword evidence="12" id="KW-0599">Photoprotein</keyword>
<dbReference type="FunFam" id="3.30.300.30:FF:000007">
    <property type="entry name" value="4-coumarate--CoA ligase 2"/>
    <property type="match status" value="1"/>
</dbReference>
<dbReference type="GO" id="GO:0004467">
    <property type="term" value="F:long-chain fatty acid-CoA ligase activity"/>
    <property type="evidence" value="ECO:0007669"/>
    <property type="project" value="TreeGrafter"/>
</dbReference>
<accession>A0A1W4WIR9</accession>
<comment type="catalytic activity">
    <reaction evidence="13">
        <text>firefly D-luciferin + ATP + O2 = firefly oxyluciferin + hnu + AMP + CO2 + diphosphate</text>
        <dbReference type="Rhea" id="RHEA:10732"/>
        <dbReference type="ChEBI" id="CHEBI:15379"/>
        <dbReference type="ChEBI" id="CHEBI:16526"/>
        <dbReference type="ChEBI" id="CHEBI:16792"/>
        <dbReference type="ChEBI" id="CHEBI:30212"/>
        <dbReference type="ChEBI" id="CHEBI:30616"/>
        <dbReference type="ChEBI" id="CHEBI:33019"/>
        <dbReference type="ChEBI" id="CHEBI:58038"/>
        <dbReference type="ChEBI" id="CHEBI:456215"/>
        <dbReference type="EC" id="1.13.12.7"/>
    </reaction>
</comment>
<reference evidence="17" key="1">
    <citation type="submission" date="2025-08" db="UniProtKB">
        <authorList>
            <consortium name="RefSeq"/>
        </authorList>
    </citation>
    <scope>IDENTIFICATION</scope>
    <source>
        <tissue evidence="17">Entire body</tissue>
    </source>
</reference>
<keyword evidence="5" id="KW-0479">Metal-binding</keyword>
<dbReference type="RefSeq" id="XP_018319915.1">
    <property type="nucleotide sequence ID" value="XM_018464413.2"/>
</dbReference>
<keyword evidence="11" id="KW-0455">Luminescence</keyword>
<keyword evidence="6" id="KW-0547">Nucleotide-binding</keyword>
<name>A0A1W4WIR9_AGRPL</name>
<evidence type="ECO:0000259" key="15">
    <source>
        <dbReference type="Pfam" id="PF13193"/>
    </source>
</evidence>
<evidence type="ECO:0000256" key="4">
    <source>
        <dbReference type="ARBA" id="ARBA00019043"/>
    </source>
</evidence>
<dbReference type="STRING" id="224129.A0A1W4WIR9"/>
<keyword evidence="16" id="KW-1185">Reference proteome</keyword>
<dbReference type="InterPro" id="IPR025110">
    <property type="entry name" value="AMP-bd_C"/>
</dbReference>